<evidence type="ECO:0000259" key="2">
    <source>
        <dbReference type="Pfam" id="PF00534"/>
    </source>
</evidence>
<dbReference type="GO" id="GO:0009103">
    <property type="term" value="P:lipopolysaccharide biosynthetic process"/>
    <property type="evidence" value="ECO:0007669"/>
    <property type="project" value="TreeGrafter"/>
</dbReference>
<reference evidence="3 4" key="1">
    <citation type="submission" date="2019-03" db="EMBL/GenBank/DDBJ databases">
        <authorList>
            <person name="Kim M.K.M."/>
        </authorList>
    </citation>
    <scope>NUCLEOTIDE SEQUENCE [LARGE SCALE GENOMIC DNA]</scope>
    <source>
        <strain evidence="3 4">18JY15-6</strain>
    </source>
</reference>
<name>A0A4R1CG67_9ACTN</name>
<dbReference type="EMBL" id="SJZJ01000005">
    <property type="protein sequence ID" value="TCJ30210.1"/>
    <property type="molecule type" value="Genomic_DNA"/>
</dbReference>
<dbReference type="Pfam" id="PF00534">
    <property type="entry name" value="Glycos_transf_1"/>
    <property type="match status" value="1"/>
</dbReference>
<evidence type="ECO:0000256" key="1">
    <source>
        <dbReference type="ARBA" id="ARBA00022679"/>
    </source>
</evidence>
<evidence type="ECO:0000313" key="3">
    <source>
        <dbReference type="EMBL" id="TCJ30210.1"/>
    </source>
</evidence>
<dbReference type="Gene3D" id="3.40.50.2000">
    <property type="entry name" value="Glycogen Phosphorylase B"/>
    <property type="match status" value="2"/>
</dbReference>
<protein>
    <submittedName>
        <fullName evidence="3">Glycosyltransferase</fullName>
    </submittedName>
</protein>
<dbReference type="AlphaFoldDB" id="A0A4R1CG67"/>
<dbReference type="Proteomes" id="UP000295453">
    <property type="component" value="Unassembled WGS sequence"/>
</dbReference>
<keyword evidence="1 3" id="KW-0808">Transferase</keyword>
<dbReference type="GO" id="GO:0016757">
    <property type="term" value="F:glycosyltransferase activity"/>
    <property type="evidence" value="ECO:0007669"/>
    <property type="project" value="InterPro"/>
</dbReference>
<dbReference type="SUPFAM" id="SSF53756">
    <property type="entry name" value="UDP-Glycosyltransferase/glycogen phosphorylase"/>
    <property type="match status" value="1"/>
</dbReference>
<dbReference type="OrthoDB" id="9801609at2"/>
<proteinExistence type="predicted"/>
<keyword evidence="4" id="KW-1185">Reference proteome</keyword>
<feature type="domain" description="Glycosyl transferase family 1" evidence="2">
    <location>
        <begin position="188"/>
        <end position="339"/>
    </location>
</feature>
<evidence type="ECO:0000313" key="4">
    <source>
        <dbReference type="Proteomes" id="UP000295453"/>
    </source>
</evidence>
<gene>
    <name evidence="3" type="ORF">EPD65_04820</name>
</gene>
<comment type="caution">
    <text evidence="3">The sequence shown here is derived from an EMBL/GenBank/DDBJ whole genome shotgun (WGS) entry which is preliminary data.</text>
</comment>
<sequence>MKVGIRVSPQSSGGGVVFVENLTRSLRADPRCSEVAVFVMGESTRYDAENQIEVPVSGGSISRRLRGDRALARTVADHPVDVILCPGNEISQVPGTPSLLWPLTVAPFEEPAMRQLGRSAKTTLRWKVLRKALGAAVSKSDALIFSSHYTRGLYSSHFPALRERPSVVVPPPPSLTPDAADVPTPDLPDDYILYVSHMYPYKMVLEMIRGYAEATRRGVTHKLVIAGRATNASYGAEIERVIDEEGVADKIVLLGSLPAERLPYLYRRATLFLFPSISENAGSFALLDAFIFGVPVLSSSSSSMPEACRAGAAFFDPRDIGQLTEELVRILGDEAELRSLAARSAARGQELRYWDAAADQVLTFCSSLVAGRRA</sequence>
<dbReference type="PANTHER" id="PTHR46401:SF2">
    <property type="entry name" value="GLYCOSYLTRANSFERASE WBBK-RELATED"/>
    <property type="match status" value="1"/>
</dbReference>
<dbReference type="PANTHER" id="PTHR46401">
    <property type="entry name" value="GLYCOSYLTRANSFERASE WBBK-RELATED"/>
    <property type="match status" value="1"/>
</dbReference>
<dbReference type="InterPro" id="IPR001296">
    <property type="entry name" value="Glyco_trans_1"/>
</dbReference>
<accession>A0A4R1CG67</accession>
<organism evidence="3 4">
    <name type="scientific">Nocardioides jejuensis</name>
    <dbReference type="NCBI Taxonomy" id="2502782"/>
    <lineage>
        <taxon>Bacteria</taxon>
        <taxon>Bacillati</taxon>
        <taxon>Actinomycetota</taxon>
        <taxon>Actinomycetes</taxon>
        <taxon>Propionibacteriales</taxon>
        <taxon>Nocardioidaceae</taxon>
        <taxon>Nocardioides</taxon>
    </lineage>
</organism>
<dbReference type="RefSeq" id="WP_131582033.1">
    <property type="nucleotide sequence ID" value="NZ_SJZJ01000005.1"/>
</dbReference>